<comment type="caution">
    <text evidence="2">The sequence shown here is derived from an EMBL/GenBank/DDBJ whole genome shotgun (WGS) entry which is preliminary data.</text>
</comment>
<feature type="compositionally biased region" description="Basic and acidic residues" evidence="1">
    <location>
        <begin position="1"/>
        <end position="10"/>
    </location>
</feature>
<name>A0A7J0DVA1_9ERIC</name>
<proteinExistence type="predicted"/>
<sequence length="102" mass="11113">MKSSSRDLTKPRRIASSMASPRAGSVWYTEAVSKCLKPSSIAWSTARTTISEATGGKVAVPSPNTGILWPEFRTISGTICKAIYEFVSWVEAAAVHFISLYR</sequence>
<feature type="region of interest" description="Disordered" evidence="1">
    <location>
        <begin position="1"/>
        <end position="23"/>
    </location>
</feature>
<organism evidence="2 3">
    <name type="scientific">Actinidia rufa</name>
    <dbReference type="NCBI Taxonomy" id="165716"/>
    <lineage>
        <taxon>Eukaryota</taxon>
        <taxon>Viridiplantae</taxon>
        <taxon>Streptophyta</taxon>
        <taxon>Embryophyta</taxon>
        <taxon>Tracheophyta</taxon>
        <taxon>Spermatophyta</taxon>
        <taxon>Magnoliopsida</taxon>
        <taxon>eudicotyledons</taxon>
        <taxon>Gunneridae</taxon>
        <taxon>Pentapetalae</taxon>
        <taxon>asterids</taxon>
        <taxon>Ericales</taxon>
        <taxon>Actinidiaceae</taxon>
        <taxon>Actinidia</taxon>
    </lineage>
</organism>
<keyword evidence="3" id="KW-1185">Reference proteome</keyword>
<evidence type="ECO:0000256" key="1">
    <source>
        <dbReference type="SAM" id="MobiDB-lite"/>
    </source>
</evidence>
<gene>
    <name evidence="2" type="ORF">Acr_00g0083450</name>
</gene>
<dbReference type="AlphaFoldDB" id="A0A7J0DVA1"/>
<protein>
    <submittedName>
        <fullName evidence="2">NAD(P)-linked oxidoreductase superfamily protein</fullName>
    </submittedName>
</protein>
<dbReference type="Proteomes" id="UP000585474">
    <property type="component" value="Unassembled WGS sequence"/>
</dbReference>
<dbReference type="EMBL" id="BJWL01000410">
    <property type="protein sequence ID" value="GFS43077.1"/>
    <property type="molecule type" value="Genomic_DNA"/>
</dbReference>
<evidence type="ECO:0000313" key="3">
    <source>
        <dbReference type="Proteomes" id="UP000585474"/>
    </source>
</evidence>
<accession>A0A7J0DVA1</accession>
<evidence type="ECO:0000313" key="2">
    <source>
        <dbReference type="EMBL" id="GFS43077.1"/>
    </source>
</evidence>
<reference evidence="3" key="1">
    <citation type="submission" date="2019-07" db="EMBL/GenBank/DDBJ databases">
        <title>De Novo Assembly of kiwifruit Actinidia rufa.</title>
        <authorList>
            <person name="Sugita-Konishi S."/>
            <person name="Sato K."/>
            <person name="Mori E."/>
            <person name="Abe Y."/>
            <person name="Kisaki G."/>
            <person name="Hamano K."/>
            <person name="Suezawa K."/>
            <person name="Otani M."/>
            <person name="Fukuda T."/>
            <person name="Manabe T."/>
            <person name="Gomi K."/>
            <person name="Tabuchi M."/>
            <person name="Akimitsu K."/>
            <person name="Kataoka I."/>
        </authorList>
    </citation>
    <scope>NUCLEOTIDE SEQUENCE [LARGE SCALE GENOMIC DNA]</scope>
    <source>
        <strain evidence="3">cv. Fuchu</strain>
    </source>
</reference>